<feature type="compositionally biased region" description="Low complexity" evidence="1">
    <location>
        <begin position="35"/>
        <end position="64"/>
    </location>
</feature>
<reference evidence="2 3" key="1">
    <citation type="submission" date="2015-10" db="EMBL/GenBank/DDBJ databases">
        <title>Full genome of DAOMC 229536 Phialocephala scopiformis, a fungal endophyte of spruce producing the potent anti-insectan compound rugulosin.</title>
        <authorList>
            <consortium name="DOE Joint Genome Institute"/>
            <person name="Walker A.K."/>
            <person name="Frasz S.L."/>
            <person name="Seifert K.A."/>
            <person name="Miller J.D."/>
            <person name="Mondo S.J."/>
            <person name="Labutti K."/>
            <person name="Lipzen A."/>
            <person name="Dockter R."/>
            <person name="Kennedy M."/>
            <person name="Grigoriev I.V."/>
            <person name="Spatafora J.W."/>
        </authorList>
    </citation>
    <scope>NUCLEOTIDE SEQUENCE [LARGE SCALE GENOMIC DNA]</scope>
    <source>
        <strain evidence="2 3">CBS 120377</strain>
    </source>
</reference>
<dbReference type="AlphaFoldDB" id="A0A194XV05"/>
<sequence length="282" mass="28832">MASANNIPWASNSCSMASQISSICSCAYPAGPATPTPSTKSPALPTSSSIVRSSTRHVTSTTTIPPSPPAFKTSTTTYASREFGPDCLANNCLRALDRYNANAFCSVFTLGNIGITGIPSYATPCSSIGNTMAQVSSACTCLNYYGNSMGFLPPSTPTGSAGTISAAVSSSLTLSISTSMSSSVSLFSTVPPKATSDHLTTTQTKPLATSVPSNAYCYANNCLRALKYEGGLGATAFCSSFTTAAVTNTHLLPTYATQCSTNPIAQMSSACTCIGSKAYATS</sequence>
<name>A0A194XV05_MOLSC</name>
<proteinExistence type="predicted"/>
<evidence type="ECO:0000313" key="2">
    <source>
        <dbReference type="EMBL" id="KUJ24155.1"/>
    </source>
</evidence>
<dbReference type="Proteomes" id="UP000070700">
    <property type="component" value="Unassembled WGS sequence"/>
</dbReference>
<dbReference type="EMBL" id="KQ947404">
    <property type="protein sequence ID" value="KUJ24155.1"/>
    <property type="molecule type" value="Genomic_DNA"/>
</dbReference>
<dbReference type="KEGG" id="psco:LY89DRAFT_727190"/>
<dbReference type="GeneID" id="28828849"/>
<feature type="region of interest" description="Disordered" evidence="1">
    <location>
        <begin position="35"/>
        <end position="75"/>
    </location>
</feature>
<organism evidence="2 3">
    <name type="scientific">Mollisia scopiformis</name>
    <name type="common">Conifer needle endophyte fungus</name>
    <name type="synonym">Phialocephala scopiformis</name>
    <dbReference type="NCBI Taxonomy" id="149040"/>
    <lineage>
        <taxon>Eukaryota</taxon>
        <taxon>Fungi</taxon>
        <taxon>Dikarya</taxon>
        <taxon>Ascomycota</taxon>
        <taxon>Pezizomycotina</taxon>
        <taxon>Leotiomycetes</taxon>
        <taxon>Helotiales</taxon>
        <taxon>Mollisiaceae</taxon>
        <taxon>Mollisia</taxon>
    </lineage>
</organism>
<protein>
    <submittedName>
        <fullName evidence="2">Uncharacterized protein</fullName>
    </submittedName>
</protein>
<gene>
    <name evidence="2" type="ORF">LY89DRAFT_727190</name>
</gene>
<accession>A0A194XV05</accession>
<dbReference type="InParanoid" id="A0A194XV05"/>
<evidence type="ECO:0000313" key="3">
    <source>
        <dbReference type="Proteomes" id="UP000070700"/>
    </source>
</evidence>
<evidence type="ECO:0000256" key="1">
    <source>
        <dbReference type="SAM" id="MobiDB-lite"/>
    </source>
</evidence>
<dbReference type="OrthoDB" id="2099887at2759"/>
<dbReference type="RefSeq" id="XP_018078510.1">
    <property type="nucleotide sequence ID" value="XM_018219123.1"/>
</dbReference>
<keyword evidence="3" id="KW-1185">Reference proteome</keyword>